<reference evidence="3 4" key="1">
    <citation type="submission" date="2020-05" db="EMBL/GenBank/DDBJ databases">
        <title>Ceratocystis lukuohia genome.</title>
        <authorList>
            <person name="Harrington T.C."/>
            <person name="Kim K."/>
            <person name="Mayers C.G."/>
        </authorList>
    </citation>
    <scope>NUCLEOTIDE SEQUENCE [LARGE SCALE GENOMIC DNA]</scope>
    <source>
        <strain evidence="3 4">C4212</strain>
    </source>
</reference>
<feature type="signal peptide" evidence="2">
    <location>
        <begin position="1"/>
        <end position="20"/>
    </location>
</feature>
<evidence type="ECO:0000313" key="4">
    <source>
        <dbReference type="Proteomes" id="UP001610728"/>
    </source>
</evidence>
<comment type="caution">
    <text evidence="3">The sequence shown here is derived from an EMBL/GenBank/DDBJ whole genome shotgun (WGS) entry which is preliminary data.</text>
</comment>
<evidence type="ECO:0000256" key="1">
    <source>
        <dbReference type="SAM" id="MobiDB-lite"/>
    </source>
</evidence>
<sequence>MKFSLSSLSLALSLCTAVQAGELTETGDLAQASRRPALAADLAEASGSAQVESPAQTGSFAQASGPTLAVDLPQAEELVETDSNTQAGDLVQDESPTLAAGFVQADDSTELSGSVQDNDPTLASGLAEAGDLVQTASPAQDSDLTEADRPARVTDVMADHGYDVRTWRDKLLVFSLGYEEDTEFVDIISFYPRCKAAIIETSKNDKEPEHENKLSLTEVYNTLAKRRGAEPNEMRLVVFDVEKEDTETDEVIAEIRRGRNVGTWEEVRILLGEEEWDRILATEYYVKLLQVVNRPVQRIIIRTRDHVDWRGNVIYTNRIFFSLGPLERKTPVPGTTTEVLATETYPEVYEKDQEAEFMALFAEEDESEDELQAEMAHKRAN</sequence>
<dbReference type="EMBL" id="JABSNW010000007">
    <property type="protein sequence ID" value="KAL2885832.1"/>
    <property type="molecule type" value="Genomic_DNA"/>
</dbReference>
<keyword evidence="4" id="KW-1185">Reference proteome</keyword>
<evidence type="ECO:0000256" key="2">
    <source>
        <dbReference type="SAM" id="SignalP"/>
    </source>
</evidence>
<feature type="compositionally biased region" description="Polar residues" evidence="1">
    <location>
        <begin position="47"/>
        <end position="62"/>
    </location>
</feature>
<feature type="region of interest" description="Disordered" evidence="1">
    <location>
        <begin position="41"/>
        <end position="62"/>
    </location>
</feature>
<dbReference type="RefSeq" id="XP_070857012.1">
    <property type="nucleotide sequence ID" value="XM_071001297.1"/>
</dbReference>
<name>A0ABR4MC44_9PEZI</name>
<dbReference type="Proteomes" id="UP001610728">
    <property type="component" value="Unassembled WGS sequence"/>
</dbReference>
<feature type="chain" id="PRO_5046503171" evidence="2">
    <location>
        <begin position="21"/>
        <end position="381"/>
    </location>
</feature>
<accession>A0ABR4MC44</accession>
<keyword evidence="2" id="KW-0732">Signal</keyword>
<gene>
    <name evidence="3" type="ORF">HOO65_070294</name>
</gene>
<evidence type="ECO:0000313" key="3">
    <source>
        <dbReference type="EMBL" id="KAL2885832.1"/>
    </source>
</evidence>
<protein>
    <submittedName>
        <fullName evidence="3">Uncharacterized protein</fullName>
    </submittedName>
</protein>
<proteinExistence type="predicted"/>
<dbReference type="GeneID" id="98120399"/>
<organism evidence="3 4">
    <name type="scientific">Ceratocystis lukuohia</name>
    <dbReference type="NCBI Taxonomy" id="2019550"/>
    <lineage>
        <taxon>Eukaryota</taxon>
        <taxon>Fungi</taxon>
        <taxon>Dikarya</taxon>
        <taxon>Ascomycota</taxon>
        <taxon>Pezizomycotina</taxon>
        <taxon>Sordariomycetes</taxon>
        <taxon>Hypocreomycetidae</taxon>
        <taxon>Microascales</taxon>
        <taxon>Ceratocystidaceae</taxon>
        <taxon>Ceratocystis</taxon>
    </lineage>
</organism>